<sequence length="2183" mass="239493">MNNNESTPASSSHKLGLVASTDSGRVLRRSARLSLNSTSYNVVDNVGGSTRKRKAVVKVESKEESGDVDGSGVNATDGVSMEVDAGVGRDVNVTTPTIPGLGVEELVTQEGDVGSKSLNLRSGKKVVLIPDLNQLAADDEKLSPASDGSVGIELKGGSSGNVNGRTTSWKRFSREDKNKGVSVVDVEEDMDVGIGNATLEGERSRIDIGDKGKGKVIEIVSLSSDSGQDNMNEEFVVGNSSSRYHYPVDKESGVKVSMEVDTGVLVSDMGADQSDKKETESVRDDKEAGVHEGDVGSKSLNLRSGKKVVLIPDLNQVAADDEKLSPASDGSVRIELKGGSSVDVNGCTTRWRRFSREDKNKGVAVVDVEEDMDVGIGNATLEGERSRIDIGDKGKGKVIEIVSLSSDSGQDNMNEEFVVGNSSSRYHYPVDTDTEEEPDVGLMGGTIAADAGSLGRAAFERANTSSRMRERFKDLAKKNATRFAYFSHQEEEEDLEVDDDDEPELPQTEANADAEDWPGPFSTAMKIINDRAANMPPQKKRKAESVPLVWVPKKKQRVMRAAPSLQDLCMTIMSQHVDAITSLESVPDAHRHKLTRLLCDSRKMNHHFFDLLASGTPTEIRVRDCSWLTEEQFTKTFEKTDVSNLTVLQLDQCGRCLPDFVLLPILGNLPSQLSALTNISLKGACRLSDAGLKALVAAAPALRSVNLGCCSLLTVDAINNLADKLGPVLKELYIDECFDLDAKRILPALLKLEQLEVLSVAHNESVNNSFIKKFVAARGHNMKELVLANCTKLTDKALRAISKSCPGLCAIDLTNVSKLTDKSLAHLANGCQNIQILKFCRNMFSDEAVAAYLEAYGARLRELSLNHVNKVAHHTAISLAKHARNLETLDLSFCREMTNEALGLIADSCLSLKTLKLFGCTQITNVFTEGHSNEGIKIIGLVERNMTVLRSRKVVVVSPNEQQHCSLEIKPLTPDNAVENVGGSSRKREAAVKVESKEDSSDVDGLGLNGMDVKVTMEVDTGVLVSDTDTEESDKNEPDRTRRWMRLFSVEDKNKGVSVVDVEEQMETELGNDTSRINIGDKGKGKVIEIDSSSSDSGPDNINESYVVDDTDEELDVGLMDGTIAAEAGSLGSAKRFAYFPHRLGRAGTSTRMRERFKNAARKNATRFAYFPHQQEEEDLDTDSDEELDVGLMDGTIGAYTRSWGRSATIGRASRMKERFKNTARKHATRFAYFSHRQEEEDLDIDNNEDEPEPGPFSTAMKIINDRANMPPQKKRKAQSAPSIWVPKKKQRVMRAAPSLQDLCMTIMSQHVDAITSLESVPDVLRHKLTRLICDSRKMNHHFFDLLASGTPTEIRVGDCSWLTEEQFTKTFEKTDASNLTVLQLDQCGRCLPDFVLLPILSHLPSQLSALTNISLKGACRLSDAGLKALVAAAPALRSVNLGCCSLLTVDAINSLADKLGPALKELYIDECFDLDAKRMLPALLKLKQLEVLSVANNESVDNSFIIKFVAARGQNMKELVLANCAKLTDKALRAISKSCPGLCVIDLTKVAHHTAISLAKHARNLESLDLSFCREMTNEALGLIADSCLSLKTLKLFGCTQITKIQPFFISPCLGFNFNHLLNSCSSLSQLEQIHALILTNGSHQSLLVSTKLINKAISLSPTLDYARKVFDTMSHRDVFLCNNMIRSYSHLGPFQEAVFIYRSMLRSGLLPDTYTFTYVVRSCTLLSALWEGKQVHCNVIKYGFDMDVYIQSSLVTMYAQSGETLDSEQAFGDIVEGNVVTWTAMVAAYVQNGFLVKGLVTFVEMLGSGTKPNVVTLVSVLPACASLELLNLGMLVHGLGVKLGVDLSSSLTNSLIALYGKCGKVKIARELFDQMEVRTLVSWNAMIASYEQNKAGEDAIQLFREMQLENIDFDSITMVSVISACAGLGALDVGKWVHELVKERGLESNVAITNALIDMYSKCGSIDLATNVFNSLHYRSVVSYTSIIGAYASHGLGKEAIMLFSKMREEGIRPNSFTFIAVLTACRHSGLVEEGRKHFRSMSEDYLIIPGMEHCTSMVDLLGRDGKLLEAYEFIGNMPIEPDADVWGALLSACRIHGNIELAQRVAHRLYQLNPQNVSSYVIMINIYAEAGRWEDVTRMRKLLDEMEVIRICGQSLVSKLLRSYVVPVYMHINLFNTCHS</sequence>
<name>A0A2U1QG84_ARTAN</name>
<evidence type="ECO:0000313" key="5">
    <source>
        <dbReference type="Proteomes" id="UP000245207"/>
    </source>
</evidence>
<feature type="repeat" description="PPR" evidence="2">
    <location>
        <begin position="1982"/>
        <end position="2016"/>
    </location>
</feature>
<gene>
    <name evidence="4" type="ORF">CTI12_AA033940</name>
</gene>
<organism evidence="4 5">
    <name type="scientific">Artemisia annua</name>
    <name type="common">Sweet wormwood</name>
    <dbReference type="NCBI Taxonomy" id="35608"/>
    <lineage>
        <taxon>Eukaryota</taxon>
        <taxon>Viridiplantae</taxon>
        <taxon>Streptophyta</taxon>
        <taxon>Embryophyta</taxon>
        <taxon>Tracheophyta</taxon>
        <taxon>Spermatophyta</taxon>
        <taxon>Magnoliopsida</taxon>
        <taxon>eudicotyledons</taxon>
        <taxon>Gunneridae</taxon>
        <taxon>Pentapetalae</taxon>
        <taxon>asterids</taxon>
        <taxon>campanulids</taxon>
        <taxon>Asterales</taxon>
        <taxon>Asteraceae</taxon>
        <taxon>Asteroideae</taxon>
        <taxon>Anthemideae</taxon>
        <taxon>Artemisiinae</taxon>
        <taxon>Artemisia</taxon>
    </lineage>
</organism>
<dbReference type="Proteomes" id="UP000245207">
    <property type="component" value="Unassembled WGS sequence"/>
</dbReference>
<dbReference type="NCBIfam" id="TIGR00756">
    <property type="entry name" value="PPR"/>
    <property type="match status" value="4"/>
</dbReference>
<feature type="region of interest" description="Disordered" evidence="3">
    <location>
        <begin position="487"/>
        <end position="519"/>
    </location>
</feature>
<feature type="repeat" description="PPR" evidence="2">
    <location>
        <begin position="1679"/>
        <end position="1713"/>
    </location>
</feature>
<proteinExistence type="predicted"/>
<dbReference type="InterPro" id="IPR006553">
    <property type="entry name" value="Leu-rich_rpt_Cys-con_subtyp"/>
</dbReference>
<dbReference type="InterPro" id="IPR002885">
    <property type="entry name" value="PPR_rpt"/>
</dbReference>
<dbReference type="Pfam" id="PF20431">
    <property type="entry name" value="E_motif"/>
    <property type="match status" value="1"/>
</dbReference>
<feature type="compositionally biased region" description="Polar residues" evidence="3">
    <location>
        <begin position="1"/>
        <end position="13"/>
    </location>
</feature>
<reference evidence="4 5" key="1">
    <citation type="journal article" date="2018" name="Mol. Plant">
        <title>The genome of Artemisia annua provides insight into the evolution of Asteraceae family and artemisinin biosynthesis.</title>
        <authorList>
            <person name="Shen Q."/>
            <person name="Zhang L."/>
            <person name="Liao Z."/>
            <person name="Wang S."/>
            <person name="Yan T."/>
            <person name="Shi P."/>
            <person name="Liu M."/>
            <person name="Fu X."/>
            <person name="Pan Q."/>
            <person name="Wang Y."/>
            <person name="Lv Z."/>
            <person name="Lu X."/>
            <person name="Zhang F."/>
            <person name="Jiang W."/>
            <person name="Ma Y."/>
            <person name="Chen M."/>
            <person name="Hao X."/>
            <person name="Li L."/>
            <person name="Tang Y."/>
            <person name="Lv G."/>
            <person name="Zhou Y."/>
            <person name="Sun X."/>
            <person name="Brodelius P.E."/>
            <person name="Rose J.K.C."/>
            <person name="Tang K."/>
        </authorList>
    </citation>
    <scope>NUCLEOTIDE SEQUENCE [LARGE SCALE GENOMIC DNA]</scope>
    <source>
        <strain evidence="5">cv. Huhao1</strain>
        <tissue evidence="4">Leaf</tissue>
    </source>
</reference>
<dbReference type="GO" id="GO:0009451">
    <property type="term" value="P:RNA modification"/>
    <property type="evidence" value="ECO:0007669"/>
    <property type="project" value="InterPro"/>
</dbReference>
<dbReference type="OrthoDB" id="185373at2759"/>
<evidence type="ECO:0000256" key="2">
    <source>
        <dbReference type="PROSITE-ProRule" id="PRU00708"/>
    </source>
</evidence>
<feature type="region of interest" description="Disordered" evidence="3">
    <location>
        <begin position="269"/>
        <end position="298"/>
    </location>
</feature>
<dbReference type="Pfam" id="PF13041">
    <property type="entry name" value="PPR_2"/>
    <property type="match status" value="3"/>
</dbReference>
<dbReference type="SMART" id="SM00367">
    <property type="entry name" value="LRR_CC"/>
    <property type="match status" value="11"/>
</dbReference>
<dbReference type="Gene3D" id="1.25.40.10">
    <property type="entry name" value="Tetratricopeptide repeat domain"/>
    <property type="match status" value="4"/>
</dbReference>
<dbReference type="SUPFAM" id="SSF52047">
    <property type="entry name" value="RNI-like"/>
    <property type="match status" value="2"/>
</dbReference>
<comment type="caution">
    <text evidence="4">The sequence shown here is derived from an EMBL/GenBank/DDBJ whole genome shotgun (WGS) entry which is preliminary data.</text>
</comment>
<dbReference type="InterPro" id="IPR046960">
    <property type="entry name" value="PPR_At4g14850-like_plant"/>
</dbReference>
<dbReference type="EMBL" id="PKPP01000149">
    <property type="protein sequence ID" value="PWA96995.1"/>
    <property type="molecule type" value="Genomic_DNA"/>
</dbReference>
<dbReference type="Gene3D" id="3.80.10.10">
    <property type="entry name" value="Ribonuclease Inhibitor"/>
    <property type="match status" value="4"/>
</dbReference>
<dbReference type="PANTHER" id="PTHR47926:SF454">
    <property type="entry name" value="REPEAT-CONTAINING PROTEIN, PUTATIVE-RELATED"/>
    <property type="match status" value="1"/>
</dbReference>
<dbReference type="PROSITE" id="PS51375">
    <property type="entry name" value="PPR"/>
    <property type="match status" value="4"/>
</dbReference>
<feature type="region of interest" description="Disordered" evidence="3">
    <location>
        <begin position="1"/>
        <end position="23"/>
    </location>
</feature>
<dbReference type="Pfam" id="PF01535">
    <property type="entry name" value="PPR"/>
    <property type="match status" value="3"/>
</dbReference>
<evidence type="ECO:0000313" key="4">
    <source>
        <dbReference type="EMBL" id="PWA96995.1"/>
    </source>
</evidence>
<feature type="repeat" description="PPR" evidence="2">
    <location>
        <begin position="1780"/>
        <end position="1814"/>
    </location>
</feature>
<evidence type="ECO:0000256" key="3">
    <source>
        <dbReference type="SAM" id="MobiDB-lite"/>
    </source>
</evidence>
<dbReference type="InterPro" id="IPR011990">
    <property type="entry name" value="TPR-like_helical_dom_sf"/>
</dbReference>
<dbReference type="SUPFAM" id="SSF48452">
    <property type="entry name" value="TPR-like"/>
    <property type="match status" value="1"/>
</dbReference>
<keyword evidence="1" id="KW-0677">Repeat</keyword>
<evidence type="ECO:0000256" key="1">
    <source>
        <dbReference type="ARBA" id="ARBA00022737"/>
    </source>
</evidence>
<dbReference type="PANTHER" id="PTHR47926">
    <property type="entry name" value="PENTATRICOPEPTIDE REPEAT-CONTAINING PROTEIN"/>
    <property type="match status" value="1"/>
</dbReference>
<dbReference type="STRING" id="35608.A0A2U1QG84"/>
<dbReference type="FunFam" id="1.25.40.10:FF:000090">
    <property type="entry name" value="Pentatricopeptide repeat-containing protein, chloroplastic"/>
    <property type="match status" value="1"/>
</dbReference>
<feature type="compositionally biased region" description="Acidic residues" evidence="3">
    <location>
        <begin position="490"/>
        <end position="504"/>
    </location>
</feature>
<dbReference type="InterPro" id="IPR046848">
    <property type="entry name" value="E_motif"/>
</dbReference>
<feature type="repeat" description="PPR" evidence="2">
    <location>
        <begin position="1881"/>
        <end position="1915"/>
    </location>
</feature>
<dbReference type="InterPro" id="IPR032675">
    <property type="entry name" value="LRR_dom_sf"/>
</dbReference>
<accession>A0A2U1QG84</accession>
<protein>
    <submittedName>
        <fullName evidence="4">Leucine-rich repeat, cysteine-containing subtype</fullName>
    </submittedName>
</protein>
<keyword evidence="5" id="KW-1185">Reference proteome</keyword>
<dbReference type="GO" id="GO:0003723">
    <property type="term" value="F:RNA binding"/>
    <property type="evidence" value="ECO:0007669"/>
    <property type="project" value="InterPro"/>
</dbReference>
<dbReference type="FunFam" id="1.25.40.10:FF:000396">
    <property type="entry name" value="Pentatricopeptide repeat-containing protein At2g36730"/>
    <property type="match status" value="1"/>
</dbReference>
<feature type="compositionally biased region" description="Basic and acidic residues" evidence="3">
    <location>
        <begin position="273"/>
        <end position="295"/>
    </location>
</feature>
<dbReference type="FunFam" id="1.25.40.10:FF:000344">
    <property type="entry name" value="Pentatricopeptide repeat-containing protein"/>
    <property type="match status" value="1"/>
</dbReference>